<dbReference type="RefSeq" id="WP_320502809.1">
    <property type="nucleotide sequence ID" value="NZ_JAXCLX010000004.1"/>
</dbReference>
<feature type="domain" description="Methyl-accepting transducer" evidence="6">
    <location>
        <begin position="309"/>
        <end position="524"/>
    </location>
</feature>
<dbReference type="SUPFAM" id="SSF58104">
    <property type="entry name" value="Methyl-accepting chemotaxis protein (MCP) signaling domain"/>
    <property type="match status" value="1"/>
</dbReference>
<dbReference type="Pfam" id="PF00672">
    <property type="entry name" value="HAMP"/>
    <property type="match status" value="1"/>
</dbReference>
<evidence type="ECO:0000259" key="6">
    <source>
        <dbReference type="PROSITE" id="PS50111"/>
    </source>
</evidence>
<evidence type="ECO:0000256" key="5">
    <source>
        <dbReference type="SAM" id="Phobius"/>
    </source>
</evidence>
<feature type="transmembrane region" description="Helical" evidence="5">
    <location>
        <begin position="12"/>
        <end position="34"/>
    </location>
</feature>
<proteinExistence type="inferred from homology"/>
<feature type="domain" description="HAMP" evidence="7">
    <location>
        <begin position="209"/>
        <end position="262"/>
    </location>
</feature>
<dbReference type="EMBL" id="JAXCLX010000004">
    <property type="protein sequence ID" value="MDY0874342.1"/>
    <property type="molecule type" value="Genomic_DNA"/>
</dbReference>
<name>A0ABU5E5K0_9PROT</name>
<evidence type="ECO:0000256" key="4">
    <source>
        <dbReference type="SAM" id="MobiDB-lite"/>
    </source>
</evidence>
<feature type="transmembrane region" description="Helical" evidence="5">
    <location>
        <begin position="186"/>
        <end position="207"/>
    </location>
</feature>
<dbReference type="PROSITE" id="PS50111">
    <property type="entry name" value="CHEMOTAXIS_TRANSDUC_2"/>
    <property type="match status" value="1"/>
</dbReference>
<feature type="region of interest" description="Disordered" evidence="4">
    <location>
        <begin position="310"/>
        <end position="331"/>
    </location>
</feature>
<dbReference type="Pfam" id="PF00015">
    <property type="entry name" value="MCPsignal"/>
    <property type="match status" value="1"/>
</dbReference>
<evidence type="ECO:0000313" key="9">
    <source>
        <dbReference type="Proteomes" id="UP001271769"/>
    </source>
</evidence>
<dbReference type="InterPro" id="IPR004089">
    <property type="entry name" value="MCPsignal_dom"/>
</dbReference>
<dbReference type="PRINTS" id="PR00260">
    <property type="entry name" value="CHEMTRNSDUCR"/>
</dbReference>
<dbReference type="Proteomes" id="UP001271769">
    <property type="component" value="Unassembled WGS sequence"/>
</dbReference>
<gene>
    <name evidence="8" type="ORF">SMD31_20550</name>
</gene>
<evidence type="ECO:0000313" key="8">
    <source>
        <dbReference type="EMBL" id="MDY0874342.1"/>
    </source>
</evidence>
<comment type="similarity">
    <text evidence="2">Belongs to the methyl-accepting chemotaxis (MCP) protein family.</text>
</comment>
<evidence type="ECO:0000256" key="2">
    <source>
        <dbReference type="ARBA" id="ARBA00029447"/>
    </source>
</evidence>
<dbReference type="Gene3D" id="6.10.340.10">
    <property type="match status" value="1"/>
</dbReference>
<keyword evidence="5" id="KW-0812">Transmembrane</keyword>
<comment type="caution">
    <text evidence="8">The sequence shown here is derived from an EMBL/GenBank/DDBJ whole genome shotgun (WGS) entry which is preliminary data.</text>
</comment>
<sequence length="558" mass="59034">MNLKNITISAKVIMLVVLLASLSAVIAFTGWYGMTRMGKTLQDVGTVESAAREAMDLRLDIIAISRMTYQLAQAPEKAADFAKETDRRTTEMLARFDVLAAAADDQQKSQLDAIKGVLAPYFDKIRNLVDVASKGGDKAAIDAALADGLKAQKTVTDTVKVYSTYSAERMKTMRDGALALSSNAQWVQIAVALGGIVLGLLIGYVVANRGIVRPIRSVTDALQRLANGDLNIHVVGTDRRDEVGDIARTMATFKENAEARARLAVEEERQQREKIAQGERVARLIQTFEQQATQVLGVINGSASTLNQTADTLSRASDETSHQTSAVAAASEEATRNVQLVAAATEEMTASIREIAQQMTNARSVANDAATRAQEARNMVRQLEESGTKIGDVIGLINDIASQTNLLALNATIEAARAGEAGRGFAVVATEVKSLATQTGTATDDIRAQVEGMRGSIATATDVITEIATVIDRLNEMATAVAGTIEQQTAATQEIGRNATEAAMGTQEVAKSIGHVSVAAATTADGAGKVLGAANGLTQQTDTLQRSIVDFINGVRAA</sequence>
<dbReference type="PANTHER" id="PTHR32089:SF112">
    <property type="entry name" value="LYSOZYME-LIKE PROTEIN-RELATED"/>
    <property type="match status" value="1"/>
</dbReference>
<reference evidence="8 9" key="1">
    <citation type="journal article" date="2013" name="Antonie Van Leeuwenhoek">
        <title>Dongia rigui sp. nov., isolated from freshwater of a large wetland in Korea.</title>
        <authorList>
            <person name="Baik K.S."/>
            <person name="Hwang Y.M."/>
            <person name="Choi J.S."/>
            <person name="Kwon J."/>
            <person name="Seong C.N."/>
        </authorList>
    </citation>
    <scope>NUCLEOTIDE SEQUENCE [LARGE SCALE GENOMIC DNA]</scope>
    <source>
        <strain evidence="8 9">04SU4-P</strain>
    </source>
</reference>
<dbReference type="SMART" id="SM00283">
    <property type="entry name" value="MA"/>
    <property type="match status" value="1"/>
</dbReference>
<dbReference type="InterPro" id="IPR004090">
    <property type="entry name" value="Chemotax_Me-accpt_rcpt"/>
</dbReference>
<evidence type="ECO:0000256" key="3">
    <source>
        <dbReference type="PROSITE-ProRule" id="PRU00284"/>
    </source>
</evidence>
<organism evidence="8 9">
    <name type="scientific">Dongia rigui</name>
    <dbReference type="NCBI Taxonomy" id="940149"/>
    <lineage>
        <taxon>Bacteria</taxon>
        <taxon>Pseudomonadati</taxon>
        <taxon>Pseudomonadota</taxon>
        <taxon>Alphaproteobacteria</taxon>
        <taxon>Rhodospirillales</taxon>
        <taxon>Dongiaceae</taxon>
        <taxon>Dongia</taxon>
    </lineage>
</organism>
<keyword evidence="1 3" id="KW-0807">Transducer</keyword>
<dbReference type="InterPro" id="IPR003660">
    <property type="entry name" value="HAMP_dom"/>
</dbReference>
<dbReference type="PANTHER" id="PTHR32089">
    <property type="entry name" value="METHYL-ACCEPTING CHEMOTAXIS PROTEIN MCPB"/>
    <property type="match status" value="1"/>
</dbReference>
<dbReference type="CDD" id="cd06225">
    <property type="entry name" value="HAMP"/>
    <property type="match status" value="1"/>
</dbReference>
<keyword evidence="5" id="KW-1133">Transmembrane helix</keyword>
<accession>A0ABU5E5K0</accession>
<dbReference type="PROSITE" id="PS50885">
    <property type="entry name" value="HAMP"/>
    <property type="match status" value="1"/>
</dbReference>
<dbReference type="Gene3D" id="1.10.287.950">
    <property type="entry name" value="Methyl-accepting chemotaxis protein"/>
    <property type="match status" value="1"/>
</dbReference>
<dbReference type="SMART" id="SM00304">
    <property type="entry name" value="HAMP"/>
    <property type="match status" value="2"/>
</dbReference>
<evidence type="ECO:0000259" key="7">
    <source>
        <dbReference type="PROSITE" id="PS50885"/>
    </source>
</evidence>
<keyword evidence="9" id="KW-1185">Reference proteome</keyword>
<evidence type="ECO:0000256" key="1">
    <source>
        <dbReference type="ARBA" id="ARBA00023224"/>
    </source>
</evidence>
<protein>
    <submittedName>
        <fullName evidence="8">Methyl-accepting chemotaxis protein</fullName>
    </submittedName>
</protein>
<keyword evidence="5" id="KW-0472">Membrane</keyword>